<feature type="domain" description="Palmitoyltransferase DHHC" evidence="9">
    <location>
        <begin position="161"/>
        <end position="315"/>
    </location>
</feature>
<dbReference type="InterPro" id="IPR039859">
    <property type="entry name" value="PFA4/ZDH16/20/ERF2-like"/>
</dbReference>
<dbReference type="Proteomes" id="UP000001514">
    <property type="component" value="Unassembled WGS sequence"/>
</dbReference>
<evidence type="ECO:0000256" key="4">
    <source>
        <dbReference type="ARBA" id="ARBA00022692"/>
    </source>
</evidence>
<proteinExistence type="inferred from homology"/>
<evidence type="ECO:0000256" key="3">
    <source>
        <dbReference type="ARBA" id="ARBA00022679"/>
    </source>
</evidence>
<keyword evidence="3 8" id="KW-0808">Transferase</keyword>
<evidence type="ECO:0000256" key="2">
    <source>
        <dbReference type="ARBA" id="ARBA00008574"/>
    </source>
</evidence>
<feature type="non-terminal residue" evidence="10">
    <location>
        <position position="317"/>
    </location>
</feature>
<sequence>MDVEAPPADPGDAIHPSLLVTSADDGSREWESQCWGCSSYLILPFFSEAFKCGWCGAVTLSKPRQRSSQRWRRCATIRDWSLVAVVLMIIALVTGGGIWTVYPVLYPQPTWSGCFHIFIALSLAGATLASYSLAAFTPAGALAKVPWGSLQPIGKSALDGYTYCAYCECPKPPQAHHCRTCGTCVMDMDHHCPFIGNCVGAHNHPHFILFLVYATISSCYVLLMSVLAGLAIWPPLLQRYQGSGEWGLFHSVGTILAASFLEAFEEFEEDEDKGLPSVSARSLALIYLVITAMAILIGLALLLRQQIQLLYAGQTYL</sequence>
<evidence type="ECO:0000256" key="6">
    <source>
        <dbReference type="ARBA" id="ARBA00023136"/>
    </source>
</evidence>
<comment type="subcellular location">
    <subcellularLocation>
        <location evidence="1">Membrane</location>
        <topology evidence="1">Multi-pass membrane protein</topology>
    </subcellularLocation>
</comment>
<evidence type="ECO:0000313" key="10">
    <source>
        <dbReference type="EMBL" id="EFJ25775.1"/>
    </source>
</evidence>
<comment type="domain">
    <text evidence="8">The DHHC domain is required for palmitoyltransferase activity.</text>
</comment>
<keyword evidence="5 8" id="KW-1133">Transmembrane helix</keyword>
<keyword evidence="11" id="KW-1185">Reference proteome</keyword>
<dbReference type="GO" id="GO:0006612">
    <property type="term" value="P:protein targeting to membrane"/>
    <property type="evidence" value="ECO:0000318"/>
    <property type="project" value="GO_Central"/>
</dbReference>
<keyword evidence="6 8" id="KW-0472">Membrane</keyword>
<name>D8RQ09_SELML</name>
<dbReference type="InParanoid" id="D8RQ09"/>
<dbReference type="GO" id="GO:0019706">
    <property type="term" value="F:protein-cysteine S-palmitoyltransferase activity"/>
    <property type="evidence" value="ECO:0000318"/>
    <property type="project" value="GO_Central"/>
</dbReference>
<dbReference type="InterPro" id="IPR001594">
    <property type="entry name" value="Palmitoyltrfase_DHHC"/>
</dbReference>
<accession>D8RQ09</accession>
<evidence type="ECO:0000259" key="9">
    <source>
        <dbReference type="Pfam" id="PF01529"/>
    </source>
</evidence>
<dbReference type="AlphaFoldDB" id="D8RQ09"/>
<feature type="transmembrane region" description="Helical" evidence="8">
    <location>
        <begin position="284"/>
        <end position="303"/>
    </location>
</feature>
<evidence type="ECO:0000256" key="1">
    <source>
        <dbReference type="ARBA" id="ARBA00004141"/>
    </source>
</evidence>
<dbReference type="OMA" id="WELQITM"/>
<dbReference type="FunCoup" id="D8RQ09">
    <property type="interactions" value="891"/>
</dbReference>
<reference evidence="10" key="1">
    <citation type="journal article" date="2011" name="Science">
        <title>The Selaginella genome identifies genetic changes associated with the evolution of vascular plants.</title>
        <authorList>
            <person name="Banks J.A."/>
            <person name="Nishiyama T."/>
            <person name="Hasebe M."/>
            <person name="Bowman J.L."/>
            <person name="Gribskov M."/>
            <person name="dePamphilis C."/>
            <person name="Albert V.A."/>
            <person name="Aono N."/>
            <person name="Aoyama T."/>
            <person name="Ambrose B.A."/>
            <person name="Ashton N.W."/>
            <person name="Axtell M.J."/>
            <person name="Barker E."/>
            <person name="Barker M.S."/>
            <person name="Bennetzen J.L."/>
            <person name="Bonawitz N.D."/>
            <person name="Chapple C."/>
            <person name="Cheng C."/>
            <person name="Correa L.G."/>
            <person name="Dacre M."/>
            <person name="DeBarry J."/>
            <person name="Dreyer I."/>
            <person name="Elias M."/>
            <person name="Engstrom E.M."/>
            <person name="Estelle M."/>
            <person name="Feng L."/>
            <person name="Finet C."/>
            <person name="Floyd S.K."/>
            <person name="Frommer W.B."/>
            <person name="Fujita T."/>
            <person name="Gramzow L."/>
            <person name="Gutensohn M."/>
            <person name="Harholt J."/>
            <person name="Hattori M."/>
            <person name="Heyl A."/>
            <person name="Hirai T."/>
            <person name="Hiwatashi Y."/>
            <person name="Ishikawa M."/>
            <person name="Iwata M."/>
            <person name="Karol K.G."/>
            <person name="Koehler B."/>
            <person name="Kolukisaoglu U."/>
            <person name="Kubo M."/>
            <person name="Kurata T."/>
            <person name="Lalonde S."/>
            <person name="Li K."/>
            <person name="Li Y."/>
            <person name="Litt A."/>
            <person name="Lyons E."/>
            <person name="Manning G."/>
            <person name="Maruyama T."/>
            <person name="Michael T.P."/>
            <person name="Mikami K."/>
            <person name="Miyazaki S."/>
            <person name="Morinaga S."/>
            <person name="Murata T."/>
            <person name="Mueller-Roeber B."/>
            <person name="Nelson D.R."/>
            <person name="Obara M."/>
            <person name="Oguri Y."/>
            <person name="Olmstead R.G."/>
            <person name="Onodera N."/>
            <person name="Petersen B.L."/>
            <person name="Pils B."/>
            <person name="Prigge M."/>
            <person name="Rensing S.A."/>
            <person name="Riano-Pachon D.M."/>
            <person name="Roberts A.W."/>
            <person name="Sato Y."/>
            <person name="Scheller H.V."/>
            <person name="Schulz B."/>
            <person name="Schulz C."/>
            <person name="Shakirov E.V."/>
            <person name="Shibagaki N."/>
            <person name="Shinohara N."/>
            <person name="Shippen D.E."/>
            <person name="Soerensen I."/>
            <person name="Sotooka R."/>
            <person name="Sugimoto N."/>
            <person name="Sugita M."/>
            <person name="Sumikawa N."/>
            <person name="Tanurdzic M."/>
            <person name="Theissen G."/>
            <person name="Ulvskov P."/>
            <person name="Wakazuki S."/>
            <person name="Weng J.K."/>
            <person name="Willats W.W."/>
            <person name="Wipf D."/>
            <person name="Wolf P.G."/>
            <person name="Yang L."/>
            <person name="Zimmer A.D."/>
            <person name="Zhu Q."/>
            <person name="Mitros T."/>
            <person name="Hellsten U."/>
            <person name="Loque D."/>
            <person name="Otillar R."/>
            <person name="Salamov A."/>
            <person name="Schmutz J."/>
            <person name="Shapiro H."/>
            <person name="Lindquist E."/>
            <person name="Lucas S."/>
            <person name="Rokhsar D."/>
            <person name="Grigoriev I.V."/>
        </authorList>
    </citation>
    <scope>NUCLEOTIDE SEQUENCE [LARGE SCALE GENOMIC DNA]</scope>
</reference>
<keyword evidence="4 8" id="KW-0812">Transmembrane</keyword>
<dbReference type="KEGG" id="smo:SELMODRAFT_148938"/>
<evidence type="ECO:0000256" key="7">
    <source>
        <dbReference type="ARBA" id="ARBA00023315"/>
    </source>
</evidence>
<dbReference type="PANTHER" id="PTHR12246">
    <property type="entry name" value="PALMITOYLTRANSFERASE ZDHHC16"/>
    <property type="match status" value="1"/>
</dbReference>
<dbReference type="GO" id="GO:0005794">
    <property type="term" value="C:Golgi apparatus"/>
    <property type="evidence" value="ECO:0000318"/>
    <property type="project" value="GO_Central"/>
</dbReference>
<comment type="catalytic activity">
    <reaction evidence="8">
        <text>L-cysteinyl-[protein] + hexadecanoyl-CoA = S-hexadecanoyl-L-cysteinyl-[protein] + CoA</text>
        <dbReference type="Rhea" id="RHEA:36683"/>
        <dbReference type="Rhea" id="RHEA-COMP:10131"/>
        <dbReference type="Rhea" id="RHEA-COMP:11032"/>
        <dbReference type="ChEBI" id="CHEBI:29950"/>
        <dbReference type="ChEBI" id="CHEBI:57287"/>
        <dbReference type="ChEBI" id="CHEBI:57379"/>
        <dbReference type="ChEBI" id="CHEBI:74151"/>
        <dbReference type="EC" id="2.3.1.225"/>
    </reaction>
</comment>
<keyword evidence="7 8" id="KW-0012">Acyltransferase</keyword>
<feature type="transmembrane region" description="Helical" evidence="8">
    <location>
        <begin position="80"/>
        <end position="102"/>
    </location>
</feature>
<dbReference type="EC" id="2.3.1.225" evidence="8"/>
<organism evidence="11">
    <name type="scientific">Selaginella moellendorffii</name>
    <name type="common">Spikemoss</name>
    <dbReference type="NCBI Taxonomy" id="88036"/>
    <lineage>
        <taxon>Eukaryota</taxon>
        <taxon>Viridiplantae</taxon>
        <taxon>Streptophyta</taxon>
        <taxon>Embryophyta</taxon>
        <taxon>Tracheophyta</taxon>
        <taxon>Lycopodiopsida</taxon>
        <taxon>Selaginellales</taxon>
        <taxon>Selaginellaceae</taxon>
        <taxon>Selaginella</taxon>
    </lineage>
</organism>
<dbReference type="HOGENOM" id="CLU_061460_0_0_1"/>
<comment type="similarity">
    <text evidence="2 8">Belongs to the DHHC palmitoyltransferase family.</text>
</comment>
<dbReference type="EMBL" id="GL377586">
    <property type="protein sequence ID" value="EFJ25775.1"/>
    <property type="molecule type" value="Genomic_DNA"/>
</dbReference>
<dbReference type="GO" id="GO:0005783">
    <property type="term" value="C:endoplasmic reticulum"/>
    <property type="evidence" value="ECO:0000318"/>
    <property type="project" value="GO_Central"/>
</dbReference>
<gene>
    <name evidence="10" type="ORF">SELMODRAFT_148938</name>
</gene>
<protein>
    <recommendedName>
        <fullName evidence="8">S-acyltransferase</fullName>
        <ecNumber evidence="8">2.3.1.225</ecNumber>
    </recommendedName>
    <alternativeName>
        <fullName evidence="8">Palmitoyltransferase</fullName>
    </alternativeName>
</protein>
<evidence type="ECO:0000256" key="5">
    <source>
        <dbReference type="ARBA" id="ARBA00022989"/>
    </source>
</evidence>
<dbReference type="PROSITE" id="PS50216">
    <property type="entry name" value="DHHC"/>
    <property type="match status" value="1"/>
</dbReference>
<evidence type="ECO:0000256" key="8">
    <source>
        <dbReference type="RuleBase" id="RU079119"/>
    </source>
</evidence>
<dbReference type="eggNOG" id="KOG1313">
    <property type="taxonomic scope" value="Eukaryota"/>
</dbReference>
<dbReference type="Gramene" id="EFJ25775">
    <property type="protein sequence ID" value="EFJ25775"/>
    <property type="gene ID" value="SELMODRAFT_148938"/>
</dbReference>
<dbReference type="Pfam" id="PF01529">
    <property type="entry name" value="DHHC"/>
    <property type="match status" value="1"/>
</dbReference>
<evidence type="ECO:0000313" key="11">
    <source>
        <dbReference type="Proteomes" id="UP000001514"/>
    </source>
</evidence>
<feature type="transmembrane region" description="Helical" evidence="8">
    <location>
        <begin position="207"/>
        <end position="234"/>
    </location>
</feature>
<dbReference type="GO" id="GO:0016020">
    <property type="term" value="C:membrane"/>
    <property type="evidence" value="ECO:0007669"/>
    <property type="project" value="UniProtKB-SubCell"/>
</dbReference>